<feature type="transmembrane region" description="Helical" evidence="1">
    <location>
        <begin position="68"/>
        <end position="96"/>
    </location>
</feature>
<organism evidence="2">
    <name type="scientific">bioreactor metagenome</name>
    <dbReference type="NCBI Taxonomy" id="1076179"/>
    <lineage>
        <taxon>unclassified sequences</taxon>
        <taxon>metagenomes</taxon>
        <taxon>ecological metagenomes</taxon>
    </lineage>
</organism>
<sequence length="131" mass="14862">MHWFQDPENIYDVDFTLSWGFIIFFTWYIDKSFWLGVIPVLFMAYGDGITGIIRNLKYNKRTKAWEGTAGMLVLCIIIGARMGLAGILAGIICSFVERVENVDDNVTVPAISLIILIGAYYCFPSFTIPLY</sequence>
<feature type="transmembrane region" description="Helical" evidence="1">
    <location>
        <begin position="35"/>
        <end position="56"/>
    </location>
</feature>
<protein>
    <recommendedName>
        <fullName evidence="3">Prepilin type IV endopeptidase peptidase domain-containing protein</fullName>
    </recommendedName>
</protein>
<reference evidence="2" key="1">
    <citation type="submission" date="2019-08" db="EMBL/GenBank/DDBJ databases">
        <authorList>
            <person name="Kucharzyk K."/>
            <person name="Murdoch R.W."/>
            <person name="Higgins S."/>
            <person name="Loffler F."/>
        </authorList>
    </citation>
    <scope>NUCLEOTIDE SEQUENCE</scope>
</reference>
<keyword evidence="1" id="KW-1133">Transmembrane helix</keyword>
<evidence type="ECO:0008006" key="3">
    <source>
        <dbReference type="Google" id="ProtNLM"/>
    </source>
</evidence>
<evidence type="ECO:0000313" key="2">
    <source>
        <dbReference type="EMBL" id="MPM93088.1"/>
    </source>
</evidence>
<dbReference type="EMBL" id="VSSQ01039939">
    <property type="protein sequence ID" value="MPM93088.1"/>
    <property type="molecule type" value="Genomic_DNA"/>
</dbReference>
<proteinExistence type="predicted"/>
<accession>A0A645DVD9</accession>
<comment type="caution">
    <text evidence="2">The sequence shown here is derived from an EMBL/GenBank/DDBJ whole genome shotgun (WGS) entry which is preliminary data.</text>
</comment>
<dbReference type="AlphaFoldDB" id="A0A645DVD9"/>
<gene>
    <name evidence="2" type="ORF">SDC9_140224</name>
</gene>
<name>A0A645DVD9_9ZZZZ</name>
<feature type="transmembrane region" description="Helical" evidence="1">
    <location>
        <begin position="108"/>
        <end position="130"/>
    </location>
</feature>
<feature type="transmembrane region" description="Helical" evidence="1">
    <location>
        <begin position="12"/>
        <end position="29"/>
    </location>
</feature>
<keyword evidence="1" id="KW-0472">Membrane</keyword>
<keyword evidence="1" id="KW-0812">Transmembrane</keyword>
<evidence type="ECO:0000256" key="1">
    <source>
        <dbReference type="SAM" id="Phobius"/>
    </source>
</evidence>